<keyword evidence="2" id="KW-1185">Reference proteome</keyword>
<accession>A0ABR5NAZ5</accession>
<organism evidence="1 2">
    <name type="scientific">Brevibacillus choshinensis</name>
    <dbReference type="NCBI Taxonomy" id="54911"/>
    <lineage>
        <taxon>Bacteria</taxon>
        <taxon>Bacillati</taxon>
        <taxon>Bacillota</taxon>
        <taxon>Bacilli</taxon>
        <taxon>Bacillales</taxon>
        <taxon>Paenibacillaceae</taxon>
        <taxon>Brevibacillus</taxon>
    </lineage>
</organism>
<comment type="caution">
    <text evidence="1">The sequence shown here is derived from an EMBL/GenBank/DDBJ whole genome shotgun (WGS) entry which is preliminary data.</text>
</comment>
<dbReference type="Proteomes" id="UP000051063">
    <property type="component" value="Unassembled WGS sequence"/>
</dbReference>
<proteinExistence type="predicted"/>
<evidence type="ECO:0008006" key="3">
    <source>
        <dbReference type="Google" id="ProtNLM"/>
    </source>
</evidence>
<name>A0ABR5NAZ5_BRECH</name>
<evidence type="ECO:0000313" key="2">
    <source>
        <dbReference type="Proteomes" id="UP000051063"/>
    </source>
</evidence>
<gene>
    <name evidence="1" type="ORF">AN963_02685</name>
</gene>
<dbReference type="EMBL" id="LJJB01000007">
    <property type="protein sequence ID" value="KQL48724.1"/>
    <property type="molecule type" value="Genomic_DNA"/>
</dbReference>
<dbReference type="RefSeq" id="WP_055743016.1">
    <property type="nucleotide sequence ID" value="NZ_LJJB01000007.1"/>
</dbReference>
<reference evidence="1 2" key="1">
    <citation type="submission" date="2015-09" db="EMBL/GenBank/DDBJ databases">
        <title>Genome sequencing project for genomic taxonomy and phylogenomics of Bacillus-like bacteria.</title>
        <authorList>
            <person name="Liu B."/>
            <person name="Wang J."/>
            <person name="Zhu Y."/>
            <person name="Liu G."/>
            <person name="Chen Q."/>
            <person name="Chen Z."/>
            <person name="Lan J."/>
            <person name="Che J."/>
            <person name="Ge C."/>
            <person name="Shi H."/>
            <person name="Pan Z."/>
            <person name="Liu X."/>
        </authorList>
    </citation>
    <scope>NUCLEOTIDE SEQUENCE [LARGE SCALE GENOMIC DNA]</scope>
    <source>
        <strain evidence="1 2">DSM 8552</strain>
    </source>
</reference>
<evidence type="ECO:0000313" key="1">
    <source>
        <dbReference type="EMBL" id="KQL48724.1"/>
    </source>
</evidence>
<sequence length="287" mass="33674">MSVPIIFLHRSDDSYLFYILRQAKIASPSSDVVLIGSPANMKYASQGIKHALIQDYSHGANEFAAVYKHLSPCEYYYNLFCFQRWFILRDYMRGNNLNECWTLDSDVMLYADLSREEYKTFSNEFTWTTYITLKEVEELCAVTQDHFSNPHLFEYLKQYTRETGNYIKETGMLAVSDMVTQRLYLENVLKKDRIHGIINNSFFDNNLFFSFPGVETLDNKKKIYMLNGTLYSKKMDTGQFMNVNTVHFTSEANKKYIPHFYKPNLLGKANGAYYFHYNSLQWVSTSI</sequence>
<protein>
    <recommendedName>
        <fullName evidence="3">Nucleotide-diphospho-sugar transferase domain-containing protein</fullName>
    </recommendedName>
</protein>